<name>A0A1Q3F694_CULTA</name>
<organism evidence="1">
    <name type="scientific">Culex tarsalis</name>
    <name type="common">Encephalitis mosquito</name>
    <dbReference type="NCBI Taxonomy" id="7177"/>
    <lineage>
        <taxon>Eukaryota</taxon>
        <taxon>Metazoa</taxon>
        <taxon>Ecdysozoa</taxon>
        <taxon>Arthropoda</taxon>
        <taxon>Hexapoda</taxon>
        <taxon>Insecta</taxon>
        <taxon>Pterygota</taxon>
        <taxon>Neoptera</taxon>
        <taxon>Endopterygota</taxon>
        <taxon>Diptera</taxon>
        <taxon>Nematocera</taxon>
        <taxon>Culicoidea</taxon>
        <taxon>Culicidae</taxon>
        <taxon>Culicinae</taxon>
        <taxon>Culicini</taxon>
        <taxon>Culex</taxon>
        <taxon>Culex</taxon>
    </lineage>
</organism>
<proteinExistence type="predicted"/>
<protein>
    <submittedName>
        <fullName evidence="1">Uncharacterized protein</fullName>
    </submittedName>
</protein>
<evidence type="ECO:0000313" key="1">
    <source>
        <dbReference type="EMBL" id="JAV23049.1"/>
    </source>
</evidence>
<dbReference type="AlphaFoldDB" id="A0A1Q3F694"/>
<dbReference type="Pfam" id="PF11901">
    <property type="entry name" value="DM9"/>
    <property type="match status" value="2"/>
</dbReference>
<dbReference type="SMART" id="SM00696">
    <property type="entry name" value="DM9"/>
    <property type="match status" value="3"/>
</dbReference>
<dbReference type="InterPro" id="IPR006616">
    <property type="entry name" value="DM9_repeat"/>
</dbReference>
<dbReference type="EMBL" id="GFDL01011996">
    <property type="protein sequence ID" value="JAV23049.1"/>
    <property type="molecule type" value="Transcribed_RNA"/>
</dbReference>
<dbReference type="PANTHER" id="PTHR31649:SF1">
    <property type="entry name" value="FARNESOIC ACID O-METHYL TRANSFERASE DOMAIN-CONTAINING PROTEIN"/>
    <property type="match status" value="1"/>
</dbReference>
<sequence>MVNTISPPVLYQVQFLAGLGHIGADAPLDRTARQRILQRRDHSSGLRWIWASDGEVPPSAVKTGEGCYLGRAFHVGSVTPGRVDPEKKACCIPWGGDEQLKSVYEVLCTDGEFVPVTPDSTEGLLKATTAGISEQGEPLFIGRVWCDGQWISGKVQRSHGVCYIGYRGKEMAFAEYEVFVGVGEPLQDEHFWVNNVLSIPQDASQFESCHVGRARHRNSLLPGTVDLVKLQCHVTWNSEGFSKSRFQYLYNCQGRFVPTKDDHIPVGAVQGGFSEFGEPLFIGRVQVGMKLLVGKVQPSHKVCYVPMFGGELKYSEYEILVLDL</sequence>
<reference evidence="1" key="1">
    <citation type="submission" date="2017-01" db="EMBL/GenBank/DDBJ databases">
        <title>A deep insight into the sialotranscriptome of adult male and female Cluex tarsalis mosquitoes.</title>
        <authorList>
            <person name="Ribeiro J.M."/>
            <person name="Moreira F."/>
            <person name="Bernard K.A."/>
            <person name="Calvo E."/>
        </authorList>
    </citation>
    <scope>NUCLEOTIDE SEQUENCE</scope>
    <source>
        <strain evidence="1">Kern County</strain>
        <tissue evidence="1">Salivary glands</tissue>
    </source>
</reference>
<accession>A0A1Q3F694</accession>
<dbReference type="PANTHER" id="PTHR31649">
    <property type="entry name" value="AGAP009604-PA"/>
    <property type="match status" value="1"/>
</dbReference>